<dbReference type="GO" id="GO:0008168">
    <property type="term" value="F:methyltransferase activity"/>
    <property type="evidence" value="ECO:0007669"/>
    <property type="project" value="UniProtKB-KW"/>
</dbReference>
<sequence>MLNPGERLDQLLREKYEIIQNDDVFSFSTDALLLGEFTKIRNKDKVMDLCTGNGIIPLLLAYKSQSNIKGIEIQEALVEMAHRTIRHNHLDDRISIDLMDLKNVSNVYKPSTFDVVTVNPPYFKENQQMQHQKEAHKIARHEILCTLEDVVKASKHLLKQGGKLVMVHRAERLMDVLSAFRQYSIEPKRLKMVYSTPNKPEAVTILVEGRSGGQAGLKVEQPFYIYDANGEYSQEMKAVYYG</sequence>
<dbReference type="InterPro" id="IPR029063">
    <property type="entry name" value="SAM-dependent_MTases_sf"/>
</dbReference>
<dbReference type="InterPro" id="IPR007848">
    <property type="entry name" value="Small_mtfrase_dom"/>
</dbReference>
<organism evidence="2 3">
    <name type="scientific">Mammaliicoccus vitulinus</name>
    <dbReference type="NCBI Taxonomy" id="71237"/>
    <lineage>
        <taxon>Bacteria</taxon>
        <taxon>Bacillati</taxon>
        <taxon>Bacillota</taxon>
        <taxon>Bacilli</taxon>
        <taxon>Bacillales</taxon>
        <taxon>Staphylococcaceae</taxon>
        <taxon>Mammaliicoccus</taxon>
    </lineage>
</organism>
<dbReference type="CDD" id="cd02440">
    <property type="entry name" value="AdoMet_MTases"/>
    <property type="match status" value="1"/>
</dbReference>
<proteinExistence type="predicted"/>
<dbReference type="Pfam" id="PF05175">
    <property type="entry name" value="MTS"/>
    <property type="match status" value="1"/>
</dbReference>
<name>A0A2T4PRI5_9STAP</name>
<evidence type="ECO:0000259" key="1">
    <source>
        <dbReference type="Pfam" id="PF05175"/>
    </source>
</evidence>
<dbReference type="EMBL" id="PZFK01000023">
    <property type="protein sequence ID" value="PTI28766.1"/>
    <property type="molecule type" value="Genomic_DNA"/>
</dbReference>
<feature type="domain" description="Methyltransferase small" evidence="1">
    <location>
        <begin position="30"/>
        <end position="171"/>
    </location>
</feature>
<comment type="caution">
    <text evidence="2">The sequence shown here is derived from an EMBL/GenBank/DDBJ whole genome shotgun (WGS) entry which is preliminary data.</text>
</comment>
<evidence type="ECO:0000313" key="2">
    <source>
        <dbReference type="EMBL" id="PTI28766.1"/>
    </source>
</evidence>
<dbReference type="PANTHER" id="PTHR47739:SF1">
    <property type="entry name" value="TRNA1(VAL) (ADENINE(37)-N6)-METHYLTRANSFERASE"/>
    <property type="match status" value="1"/>
</dbReference>
<reference evidence="2 3" key="1">
    <citation type="journal article" date="2016" name="Front. Microbiol.">
        <title>Comprehensive Phylogenetic Analysis of Bovine Non-aureus Staphylococci Species Based on Whole-Genome Sequencing.</title>
        <authorList>
            <person name="Naushad S."/>
            <person name="Barkema H.W."/>
            <person name="Luby C."/>
            <person name="Condas L.A."/>
            <person name="Nobrega D.B."/>
            <person name="Carson D.A."/>
            <person name="De Buck J."/>
        </authorList>
    </citation>
    <scope>NUCLEOTIDE SEQUENCE [LARGE SCALE GENOMIC DNA]</scope>
    <source>
        <strain evidence="2 3">SNUC 2204</strain>
    </source>
</reference>
<gene>
    <name evidence="2" type="ORF">BU072_10455</name>
</gene>
<keyword evidence="2" id="KW-0808">Transferase</keyword>
<keyword evidence="2" id="KW-0489">Methyltransferase</keyword>
<dbReference type="AlphaFoldDB" id="A0A2T4PRI5"/>
<dbReference type="RefSeq" id="WP_107557206.1">
    <property type="nucleotide sequence ID" value="NZ_JABUYR010000018.1"/>
</dbReference>
<evidence type="ECO:0000313" key="3">
    <source>
        <dbReference type="Proteomes" id="UP000241209"/>
    </source>
</evidence>
<dbReference type="PANTHER" id="PTHR47739">
    <property type="entry name" value="TRNA1(VAL) (ADENINE(37)-N6)-METHYLTRANSFERASE"/>
    <property type="match status" value="1"/>
</dbReference>
<dbReference type="InterPro" id="IPR050210">
    <property type="entry name" value="tRNA_Adenine-N(6)_MTase"/>
</dbReference>
<protein>
    <submittedName>
        <fullName evidence="2">SAM-dependent methyltransferase</fullName>
    </submittedName>
</protein>
<accession>A0A2T4PRI5</accession>
<dbReference type="GO" id="GO:0032259">
    <property type="term" value="P:methylation"/>
    <property type="evidence" value="ECO:0007669"/>
    <property type="project" value="UniProtKB-KW"/>
</dbReference>
<dbReference type="SUPFAM" id="SSF53335">
    <property type="entry name" value="S-adenosyl-L-methionine-dependent methyltransferases"/>
    <property type="match status" value="1"/>
</dbReference>
<dbReference type="STRING" id="1167632.GCA_000286335_00631"/>
<dbReference type="Proteomes" id="UP000241209">
    <property type="component" value="Unassembled WGS sequence"/>
</dbReference>
<dbReference type="Gene3D" id="3.40.50.150">
    <property type="entry name" value="Vaccinia Virus protein VP39"/>
    <property type="match status" value="1"/>
</dbReference>